<protein>
    <submittedName>
        <fullName evidence="2">Uncharacterized protein</fullName>
    </submittedName>
</protein>
<dbReference type="KEGG" id="hcu:MUN79_08270"/>
<dbReference type="Proteomes" id="UP000831796">
    <property type="component" value="Chromosome"/>
</dbReference>
<accession>A0A8T9QDI2</accession>
<reference evidence="2" key="1">
    <citation type="submission" date="2022-04" db="EMBL/GenBank/DDBJ databases">
        <title>Hymenobacter sp. isolated from the air.</title>
        <authorList>
            <person name="Won M."/>
            <person name="Lee C.-M."/>
            <person name="Woen H.-Y."/>
            <person name="Kwon S.-W."/>
        </authorList>
    </citation>
    <scope>NUCLEOTIDE SEQUENCE</scope>
    <source>
        <strain evidence="2">5116S-3</strain>
    </source>
</reference>
<evidence type="ECO:0000313" key="3">
    <source>
        <dbReference type="Proteomes" id="UP000831796"/>
    </source>
</evidence>
<sequence length="176" mass="19643">MGDFTLRVKHWQVFLGTMLLMLVGNLTIEDSTLASATLSAIGYCIFSAWLALIGNSLFPFLPRKAEYNLTWFLIDVAVGVVARAAVIILTDERSFQAAGLPAVALLYIIFAQLHGPWFLAVSLVAIEKQREPEFGSYFGTLLLFLFWPVGLWVLQPRLNKVWQDRQAGLPSVEKIA</sequence>
<gene>
    <name evidence="2" type="ORF">MUN79_08270</name>
</gene>
<evidence type="ECO:0000256" key="1">
    <source>
        <dbReference type="SAM" id="Phobius"/>
    </source>
</evidence>
<keyword evidence="3" id="KW-1185">Reference proteome</keyword>
<keyword evidence="1" id="KW-0812">Transmembrane</keyword>
<proteinExistence type="predicted"/>
<keyword evidence="1" id="KW-1133">Transmembrane helix</keyword>
<evidence type="ECO:0000313" key="2">
    <source>
        <dbReference type="EMBL" id="UOQ73890.1"/>
    </source>
</evidence>
<organism evidence="2 3">
    <name type="scientific">Hymenobacter cellulosilyticus</name>
    <dbReference type="NCBI Taxonomy" id="2932248"/>
    <lineage>
        <taxon>Bacteria</taxon>
        <taxon>Pseudomonadati</taxon>
        <taxon>Bacteroidota</taxon>
        <taxon>Cytophagia</taxon>
        <taxon>Cytophagales</taxon>
        <taxon>Hymenobacteraceae</taxon>
        <taxon>Hymenobacter</taxon>
    </lineage>
</organism>
<dbReference type="RefSeq" id="WP_244677237.1">
    <property type="nucleotide sequence ID" value="NZ_CP095046.1"/>
</dbReference>
<dbReference type="AlphaFoldDB" id="A0A8T9QDI2"/>
<feature type="transmembrane region" description="Helical" evidence="1">
    <location>
        <begin position="12"/>
        <end position="28"/>
    </location>
</feature>
<dbReference type="EMBL" id="CP095046">
    <property type="protein sequence ID" value="UOQ73890.1"/>
    <property type="molecule type" value="Genomic_DNA"/>
</dbReference>
<feature type="transmembrane region" description="Helical" evidence="1">
    <location>
        <begin position="137"/>
        <end position="154"/>
    </location>
</feature>
<feature type="transmembrane region" description="Helical" evidence="1">
    <location>
        <begin position="40"/>
        <end position="58"/>
    </location>
</feature>
<keyword evidence="1" id="KW-0472">Membrane</keyword>
<feature type="transmembrane region" description="Helical" evidence="1">
    <location>
        <begin position="102"/>
        <end position="125"/>
    </location>
</feature>
<feature type="transmembrane region" description="Helical" evidence="1">
    <location>
        <begin position="70"/>
        <end position="90"/>
    </location>
</feature>
<name>A0A8T9QDI2_9BACT</name>